<dbReference type="PANTHER" id="PTHR30093:SF34">
    <property type="entry name" value="PREPILIN PEPTIDASE-DEPENDENT PROTEIN D"/>
    <property type="match status" value="1"/>
</dbReference>
<feature type="transmembrane region" description="Helical" evidence="4">
    <location>
        <begin position="12"/>
        <end position="34"/>
    </location>
</feature>
<dbReference type="Proteomes" id="UP001596050">
    <property type="component" value="Unassembled WGS sequence"/>
</dbReference>
<dbReference type="InterPro" id="IPR045584">
    <property type="entry name" value="Pilin-like"/>
</dbReference>
<evidence type="ECO:0000256" key="3">
    <source>
        <dbReference type="RuleBase" id="RU000389"/>
    </source>
</evidence>
<evidence type="ECO:0000256" key="4">
    <source>
        <dbReference type="SAM" id="Phobius"/>
    </source>
</evidence>
<dbReference type="PROSITE" id="PS00409">
    <property type="entry name" value="PROKAR_NTER_METHYL"/>
    <property type="match status" value="1"/>
</dbReference>
<keyword evidence="6" id="KW-1185">Reference proteome</keyword>
<dbReference type="Pfam" id="PF07963">
    <property type="entry name" value="N_methyl"/>
    <property type="match status" value="1"/>
</dbReference>
<keyword evidence="2" id="KW-0488">Methylation</keyword>
<reference evidence="6" key="1">
    <citation type="journal article" date="2019" name="Int. J. Syst. Evol. Microbiol.">
        <title>The Global Catalogue of Microorganisms (GCM) 10K type strain sequencing project: providing services to taxonomists for standard genome sequencing and annotation.</title>
        <authorList>
            <consortium name="The Broad Institute Genomics Platform"/>
            <consortium name="The Broad Institute Genome Sequencing Center for Infectious Disease"/>
            <person name="Wu L."/>
            <person name="Ma J."/>
        </authorList>
    </citation>
    <scope>NUCLEOTIDE SEQUENCE [LARGE SCALE GENOMIC DNA]</scope>
    <source>
        <strain evidence="6">KACC 12649</strain>
    </source>
</reference>
<organism evidence="5 6">
    <name type="scientific">Massilia niabensis</name>
    <dbReference type="NCBI Taxonomy" id="544910"/>
    <lineage>
        <taxon>Bacteria</taxon>
        <taxon>Pseudomonadati</taxon>
        <taxon>Pseudomonadota</taxon>
        <taxon>Betaproteobacteria</taxon>
        <taxon>Burkholderiales</taxon>
        <taxon>Oxalobacteraceae</taxon>
        <taxon>Telluria group</taxon>
        <taxon>Massilia</taxon>
    </lineage>
</organism>
<comment type="similarity">
    <text evidence="1 3">Belongs to the N-Me-Phe pilin family.</text>
</comment>
<name>A0ABW0L5I9_9BURK</name>
<dbReference type="Gene3D" id="3.30.700.10">
    <property type="entry name" value="Glycoprotein, Type 4 Pilin"/>
    <property type="match status" value="1"/>
</dbReference>
<dbReference type="NCBIfam" id="TIGR02532">
    <property type="entry name" value="IV_pilin_GFxxxE"/>
    <property type="match status" value="1"/>
</dbReference>
<keyword evidence="4" id="KW-0812">Transmembrane</keyword>
<evidence type="ECO:0000313" key="6">
    <source>
        <dbReference type="Proteomes" id="UP001596050"/>
    </source>
</evidence>
<proteinExistence type="inferred from homology"/>
<protein>
    <submittedName>
        <fullName evidence="5">Prepilin-type N-terminal cleavage/methylation domain-containing protein</fullName>
    </submittedName>
</protein>
<dbReference type="InterPro" id="IPR012902">
    <property type="entry name" value="N_methyl_site"/>
</dbReference>
<keyword evidence="4" id="KW-0472">Membrane</keyword>
<dbReference type="InterPro" id="IPR001082">
    <property type="entry name" value="Pilin"/>
</dbReference>
<dbReference type="EMBL" id="JBHSMU010000015">
    <property type="protein sequence ID" value="MFC5461010.1"/>
    <property type="molecule type" value="Genomic_DNA"/>
</dbReference>
<dbReference type="Pfam" id="PF00114">
    <property type="entry name" value="Pilin"/>
    <property type="match status" value="1"/>
</dbReference>
<dbReference type="RefSeq" id="WP_379784451.1">
    <property type="nucleotide sequence ID" value="NZ_JBHSMU010000015.1"/>
</dbReference>
<keyword evidence="3" id="KW-0281">Fimbrium</keyword>
<sequence>MKSMKIVKKTQAGFTLIELMIVVAIIAILAAVAIPQYQNYTIRAKVGAALSSVAGIKTAVGVCIQEAGGVETGCTTTTTAAPTNIPVFVATKEVAAASVSGGTITVQFASGIGSGVDGQSFTMDPTANDSTIAWVNAPAAALTNAAARDVITKTNVATTPASNGG</sequence>
<evidence type="ECO:0000256" key="1">
    <source>
        <dbReference type="ARBA" id="ARBA00005233"/>
    </source>
</evidence>
<gene>
    <name evidence="5" type="ORF">ACFPN5_14455</name>
</gene>
<dbReference type="PANTHER" id="PTHR30093">
    <property type="entry name" value="GENERAL SECRETION PATHWAY PROTEIN G"/>
    <property type="match status" value="1"/>
</dbReference>
<evidence type="ECO:0000313" key="5">
    <source>
        <dbReference type="EMBL" id="MFC5461010.1"/>
    </source>
</evidence>
<comment type="caution">
    <text evidence="5">The sequence shown here is derived from an EMBL/GenBank/DDBJ whole genome shotgun (WGS) entry which is preliminary data.</text>
</comment>
<dbReference type="SUPFAM" id="SSF54523">
    <property type="entry name" value="Pili subunits"/>
    <property type="match status" value="1"/>
</dbReference>
<keyword evidence="4" id="KW-1133">Transmembrane helix</keyword>
<accession>A0ABW0L5I9</accession>
<evidence type="ECO:0000256" key="2">
    <source>
        <dbReference type="ARBA" id="ARBA00022481"/>
    </source>
</evidence>